<accession>A0A5C7JAR3</accession>
<dbReference type="EMBL" id="SSDS01000041">
    <property type="protein sequence ID" value="TXG77616.1"/>
    <property type="molecule type" value="Genomic_DNA"/>
</dbReference>
<proteinExistence type="predicted"/>
<dbReference type="Proteomes" id="UP000321026">
    <property type="component" value="Unassembled WGS sequence"/>
</dbReference>
<keyword evidence="1" id="KW-1133">Transmembrane helix</keyword>
<name>A0A5C7JAR3_9BACT</name>
<dbReference type="AlphaFoldDB" id="A0A5C7JAR3"/>
<feature type="transmembrane region" description="Helical" evidence="1">
    <location>
        <begin position="20"/>
        <end position="38"/>
    </location>
</feature>
<sequence length="93" mass="10542">MGGLPNESISVLQEGTLIPLSLVLMIIGLATWLSSLANRTNRNEEELRRIEGDFKDFEERSFELQKMLGDRLSDIDRRLSIIQGSLNKKATHD</sequence>
<evidence type="ECO:0000313" key="2">
    <source>
        <dbReference type="EMBL" id="TXG77616.1"/>
    </source>
</evidence>
<organism evidence="2 3">
    <name type="scientific">Candidatus Dojkabacteria bacterium</name>
    <dbReference type="NCBI Taxonomy" id="2099670"/>
    <lineage>
        <taxon>Bacteria</taxon>
        <taxon>Candidatus Dojkabacteria</taxon>
    </lineage>
</organism>
<keyword evidence="1" id="KW-0812">Transmembrane</keyword>
<protein>
    <submittedName>
        <fullName evidence="2">Uncharacterized protein</fullName>
    </submittedName>
</protein>
<keyword evidence="1" id="KW-0472">Membrane</keyword>
<reference evidence="2 3" key="1">
    <citation type="submission" date="2018-09" db="EMBL/GenBank/DDBJ databases">
        <title>Metagenome Assembled Genomes from an Advanced Water Purification Facility.</title>
        <authorList>
            <person name="Stamps B.W."/>
            <person name="Spear J.R."/>
        </authorList>
    </citation>
    <scope>NUCLEOTIDE SEQUENCE [LARGE SCALE GENOMIC DNA]</scope>
    <source>
        <strain evidence="2">Bin_63_2</strain>
    </source>
</reference>
<comment type="caution">
    <text evidence="2">The sequence shown here is derived from an EMBL/GenBank/DDBJ whole genome shotgun (WGS) entry which is preliminary data.</text>
</comment>
<evidence type="ECO:0000313" key="3">
    <source>
        <dbReference type="Proteomes" id="UP000321026"/>
    </source>
</evidence>
<gene>
    <name evidence="2" type="ORF">E6Q11_02485</name>
</gene>
<evidence type="ECO:0000256" key="1">
    <source>
        <dbReference type="SAM" id="Phobius"/>
    </source>
</evidence>